<evidence type="ECO:0000259" key="8">
    <source>
        <dbReference type="Pfam" id="PF07282"/>
    </source>
</evidence>
<accession>A0A8S5RW02</accession>
<dbReference type="Pfam" id="PF01385">
    <property type="entry name" value="OrfB_IS605"/>
    <property type="match status" value="1"/>
</dbReference>
<reference evidence="10" key="1">
    <citation type="journal article" date="2021" name="Proc. Natl. Acad. Sci. U.S.A.">
        <title>A Catalog of Tens of Thousands of Viruses from Human Metagenomes Reveals Hidden Associations with Chronic Diseases.</title>
        <authorList>
            <person name="Tisza M.J."/>
            <person name="Buck C.B."/>
        </authorList>
    </citation>
    <scope>NUCLEOTIDE SEQUENCE</scope>
    <source>
        <strain evidence="10">CtHip2</strain>
    </source>
</reference>
<evidence type="ECO:0000313" key="10">
    <source>
        <dbReference type="EMBL" id="DAF42626.1"/>
    </source>
</evidence>
<organism evidence="10">
    <name type="scientific">Siphoviridae sp. ctHip2</name>
    <dbReference type="NCBI Taxonomy" id="2827830"/>
    <lineage>
        <taxon>Viruses</taxon>
        <taxon>Duplodnaviria</taxon>
        <taxon>Heunggongvirae</taxon>
        <taxon>Uroviricota</taxon>
        <taxon>Caudoviricetes</taxon>
    </lineage>
</organism>
<evidence type="ECO:0000256" key="6">
    <source>
        <dbReference type="ARBA" id="ARBA00023172"/>
    </source>
</evidence>
<evidence type="ECO:0000259" key="9">
    <source>
        <dbReference type="Pfam" id="PF12323"/>
    </source>
</evidence>
<proteinExistence type="inferred from homology"/>
<evidence type="ECO:0000256" key="4">
    <source>
        <dbReference type="ARBA" id="ARBA00022833"/>
    </source>
</evidence>
<keyword evidence="10" id="KW-0540">Nuclease</keyword>
<dbReference type="Pfam" id="PF12323">
    <property type="entry name" value="HTH_OrfB_IS605"/>
    <property type="match status" value="1"/>
</dbReference>
<feature type="domain" description="Probable transposase IS891/IS1136/IS1341" evidence="7">
    <location>
        <begin position="161"/>
        <end position="303"/>
    </location>
</feature>
<dbReference type="EMBL" id="BK032497">
    <property type="protein sequence ID" value="DAF42626.1"/>
    <property type="molecule type" value="Genomic_DNA"/>
</dbReference>
<protein>
    <submittedName>
        <fullName evidence="10">Endonuclease</fullName>
    </submittedName>
</protein>
<keyword evidence="2" id="KW-0815">Transposition</keyword>
<dbReference type="GO" id="GO:0006310">
    <property type="term" value="P:DNA recombination"/>
    <property type="evidence" value="ECO:0007669"/>
    <property type="project" value="UniProtKB-KW"/>
</dbReference>
<keyword evidence="4" id="KW-0862">Zinc</keyword>
<dbReference type="GO" id="GO:0032196">
    <property type="term" value="P:transposition"/>
    <property type="evidence" value="ECO:0007669"/>
    <property type="project" value="UniProtKB-KW"/>
</dbReference>
<evidence type="ECO:0000256" key="5">
    <source>
        <dbReference type="ARBA" id="ARBA00023125"/>
    </source>
</evidence>
<evidence type="ECO:0000256" key="3">
    <source>
        <dbReference type="ARBA" id="ARBA00022723"/>
    </source>
</evidence>
<evidence type="ECO:0000259" key="7">
    <source>
        <dbReference type="Pfam" id="PF01385"/>
    </source>
</evidence>
<sequence length="393" mass="46133">MKAYKTEINPTPSQIELIHKTFGCTRYIYNQFVFENLENLASNKDFVSAFDFSKRVNNDPNTPTWLKEVPSKAIKQSLIYADRAFKDYFSKRSGKPKFRKKGSSESFYLIGTIKVERHRIFVPKLKWLRLKEFGYIPNNISSVTISMKNGRYYISCLCKDEVDERIPLSDYNMGIDFGLKDQFITEDIVIPSINKSARIRKLEQRLKREQRSLSRKYEANMTDKVYYKTGAKKGQLKSYEWLKPLSECKNIQKQKLKLARIYEKLTRIRTEYNRKALRSLVLERKPSSITIEDLAVRNMMKNRHLSKAVSKAQWYQSRIYLENLCKKLGIELRLADRFYPSSKICSDCGFKYKDLKLNERTWICSNCGSEHNRDMNAAINLGQCKDYTVLTAV</sequence>
<dbReference type="InterPro" id="IPR021027">
    <property type="entry name" value="Transposase_put_HTH"/>
</dbReference>
<keyword evidence="5" id="KW-0238">DNA-binding</keyword>
<comment type="similarity">
    <text evidence="1">In the C-terminal section; belongs to the transposase 35 family.</text>
</comment>
<dbReference type="InterPro" id="IPR001959">
    <property type="entry name" value="Transposase"/>
</dbReference>
<dbReference type="GO" id="GO:0004519">
    <property type="term" value="F:endonuclease activity"/>
    <property type="evidence" value="ECO:0007669"/>
    <property type="project" value="UniProtKB-KW"/>
</dbReference>
<keyword evidence="10" id="KW-0378">Hydrolase</keyword>
<dbReference type="Pfam" id="PF07282">
    <property type="entry name" value="Cas12f1-like_TNB"/>
    <property type="match status" value="1"/>
</dbReference>
<evidence type="ECO:0000256" key="2">
    <source>
        <dbReference type="ARBA" id="ARBA00022578"/>
    </source>
</evidence>
<feature type="domain" description="Transposase putative helix-turn-helix" evidence="9">
    <location>
        <begin position="2"/>
        <end position="44"/>
    </location>
</feature>
<evidence type="ECO:0000256" key="1">
    <source>
        <dbReference type="ARBA" id="ARBA00008761"/>
    </source>
</evidence>
<feature type="domain" description="Cas12f1-like TNB" evidence="8">
    <location>
        <begin position="314"/>
        <end position="381"/>
    </location>
</feature>
<name>A0A8S5RW02_9CAUD</name>
<dbReference type="GO" id="GO:0046872">
    <property type="term" value="F:metal ion binding"/>
    <property type="evidence" value="ECO:0007669"/>
    <property type="project" value="UniProtKB-KW"/>
</dbReference>
<keyword evidence="6" id="KW-0233">DNA recombination</keyword>
<keyword evidence="3" id="KW-0479">Metal-binding</keyword>
<dbReference type="GO" id="GO:0003677">
    <property type="term" value="F:DNA binding"/>
    <property type="evidence" value="ECO:0007669"/>
    <property type="project" value="UniProtKB-KW"/>
</dbReference>
<keyword evidence="10" id="KW-0255">Endonuclease</keyword>
<dbReference type="NCBIfam" id="NF040570">
    <property type="entry name" value="guided_TnpB"/>
    <property type="match status" value="1"/>
</dbReference>
<dbReference type="InterPro" id="IPR010095">
    <property type="entry name" value="Cas12f1-like_TNB"/>
</dbReference>